<reference evidence="4" key="1">
    <citation type="submission" date="2025-08" db="UniProtKB">
        <authorList>
            <consortium name="RefSeq"/>
        </authorList>
    </citation>
    <scope>IDENTIFICATION</scope>
</reference>
<keyword evidence="2" id="KW-0449">Lipoprotein</keyword>
<dbReference type="PANTHER" id="PTHR23248">
    <property type="entry name" value="PHOSPHOLIPID SCRAMBLASE-RELATED"/>
    <property type="match status" value="1"/>
</dbReference>
<dbReference type="PANTHER" id="PTHR23248:SF63">
    <property type="entry name" value="PHOSPHOLIPID SCRAMBLASE"/>
    <property type="match status" value="1"/>
</dbReference>
<evidence type="ECO:0000256" key="1">
    <source>
        <dbReference type="ARBA" id="ARBA00005350"/>
    </source>
</evidence>
<dbReference type="Pfam" id="PF03803">
    <property type="entry name" value="Scramblase"/>
    <property type="match status" value="1"/>
</dbReference>
<organism evidence="3 4">
    <name type="scientific">Aplysia californica</name>
    <name type="common">California sea hare</name>
    <dbReference type="NCBI Taxonomy" id="6500"/>
    <lineage>
        <taxon>Eukaryota</taxon>
        <taxon>Metazoa</taxon>
        <taxon>Spiralia</taxon>
        <taxon>Lophotrochozoa</taxon>
        <taxon>Mollusca</taxon>
        <taxon>Gastropoda</taxon>
        <taxon>Heterobranchia</taxon>
        <taxon>Euthyneura</taxon>
        <taxon>Tectipleura</taxon>
        <taxon>Aplysiida</taxon>
        <taxon>Aplysioidea</taxon>
        <taxon>Aplysiidae</taxon>
        <taxon>Aplysia</taxon>
    </lineage>
</organism>
<comment type="similarity">
    <text evidence="1 2">Belongs to the phospholipid scramblase family.</text>
</comment>
<evidence type="ECO:0000313" key="3">
    <source>
        <dbReference type="Proteomes" id="UP000694888"/>
    </source>
</evidence>
<gene>
    <name evidence="4" type="primary">LOC101850237</name>
</gene>
<name>A0ABM0JJJ1_APLCA</name>
<evidence type="ECO:0000313" key="4">
    <source>
        <dbReference type="RefSeq" id="XP_005095133.1"/>
    </source>
</evidence>
<dbReference type="InterPro" id="IPR025659">
    <property type="entry name" value="Tubby-like_C"/>
</dbReference>
<proteinExistence type="inferred from homology"/>
<dbReference type="SUPFAM" id="SSF54518">
    <property type="entry name" value="Tubby C-terminal domain-like"/>
    <property type="match status" value="1"/>
</dbReference>
<keyword evidence="2" id="KW-0564">Palmitate</keyword>
<dbReference type="InterPro" id="IPR005552">
    <property type="entry name" value="Scramblase"/>
</dbReference>
<dbReference type="Proteomes" id="UP000694888">
    <property type="component" value="Unplaced"/>
</dbReference>
<dbReference type="GeneID" id="101850237"/>
<accession>A0ABM0JJJ1</accession>
<comment type="function">
    <text evidence="2">May mediate accelerated ATP-independent bidirectional transbilayer migration of phospholipids upon binding calcium ions that results in a loss of phospholipid asymmetry in the plasma membrane.</text>
</comment>
<dbReference type="RefSeq" id="XP_005095133.1">
    <property type="nucleotide sequence ID" value="XM_005095076.3"/>
</dbReference>
<keyword evidence="2" id="KW-0106">Calcium</keyword>
<sequence length="237" mass="26894">MVPHPGAMPGVPTGLEYLTQVDQLICKQIVELFEVMTGWECKNKYRILNSMNQQVYYAFEESDLCNRICCGPNRGFVIHITDNYQQEVLRIERPFLCCKGCCWCADGCCQYPVYVKDREGNYLGKVTLKTSKCSPHFGIHGPDDTLLYEIWGPCCPCQCVCGCTDDIKFPVRSLKDNDVVGNISKIWAGAFREMITDADTFGVTFPMNLDVKHKALMIGAVFVIDFLVFEKQKNNNH</sequence>
<protein>
    <recommendedName>
        <fullName evidence="2">Phospholipid scramblase</fullName>
    </recommendedName>
</protein>
<evidence type="ECO:0000256" key="2">
    <source>
        <dbReference type="RuleBase" id="RU363116"/>
    </source>
</evidence>
<keyword evidence="3" id="KW-1185">Reference proteome</keyword>
<comment type="cofactor">
    <cofactor evidence="2">
        <name>Ca(2+)</name>
        <dbReference type="ChEBI" id="CHEBI:29108"/>
    </cofactor>
</comment>